<organism evidence="11 12">
    <name type="scientific">Coprinopsis marcescibilis</name>
    <name type="common">Agaric fungus</name>
    <name type="synonym">Psathyrella marcescibilis</name>
    <dbReference type="NCBI Taxonomy" id="230819"/>
    <lineage>
        <taxon>Eukaryota</taxon>
        <taxon>Fungi</taxon>
        <taxon>Dikarya</taxon>
        <taxon>Basidiomycota</taxon>
        <taxon>Agaricomycotina</taxon>
        <taxon>Agaricomycetes</taxon>
        <taxon>Agaricomycetidae</taxon>
        <taxon>Agaricales</taxon>
        <taxon>Agaricineae</taxon>
        <taxon>Psathyrellaceae</taxon>
        <taxon>Coprinopsis</taxon>
    </lineage>
</organism>
<dbReference type="InterPro" id="IPR036188">
    <property type="entry name" value="FAD/NAD-bd_sf"/>
</dbReference>
<dbReference type="GO" id="GO:0004497">
    <property type="term" value="F:monooxygenase activity"/>
    <property type="evidence" value="ECO:0007669"/>
    <property type="project" value="UniProtKB-KW"/>
</dbReference>
<keyword evidence="5 9" id="KW-0479">Metal-binding</keyword>
<keyword evidence="4 9" id="KW-0349">Heme</keyword>
<dbReference type="STRING" id="230819.A0A5C3KVW5"/>
<evidence type="ECO:0000256" key="6">
    <source>
        <dbReference type="ARBA" id="ARBA00023002"/>
    </source>
</evidence>
<keyword evidence="8" id="KW-0503">Monooxygenase</keyword>
<dbReference type="GO" id="GO:0020037">
    <property type="term" value="F:heme binding"/>
    <property type="evidence" value="ECO:0007669"/>
    <property type="project" value="InterPro"/>
</dbReference>
<dbReference type="OrthoDB" id="3340390at2759"/>
<dbReference type="PANTHER" id="PTHR46300">
    <property type="entry name" value="P450, PUTATIVE (EUROFUNG)-RELATED-RELATED"/>
    <property type="match status" value="1"/>
</dbReference>
<evidence type="ECO:0000256" key="3">
    <source>
        <dbReference type="ARBA" id="ARBA00010617"/>
    </source>
</evidence>
<evidence type="ECO:0000256" key="5">
    <source>
        <dbReference type="ARBA" id="ARBA00022723"/>
    </source>
</evidence>
<dbReference type="InterPro" id="IPR050364">
    <property type="entry name" value="Cytochrome_P450_fung"/>
</dbReference>
<evidence type="ECO:0000256" key="7">
    <source>
        <dbReference type="ARBA" id="ARBA00023004"/>
    </source>
</evidence>
<dbReference type="Pfam" id="PF00067">
    <property type="entry name" value="p450"/>
    <property type="match status" value="1"/>
</dbReference>
<dbReference type="EMBL" id="ML210198">
    <property type="protein sequence ID" value="TFK24572.1"/>
    <property type="molecule type" value="Genomic_DNA"/>
</dbReference>
<dbReference type="Gene3D" id="3.50.50.60">
    <property type="entry name" value="FAD/NAD(P)-binding domain"/>
    <property type="match status" value="1"/>
</dbReference>
<accession>A0A5C3KVW5</accession>
<dbReference type="Proteomes" id="UP000307440">
    <property type="component" value="Unassembled WGS sequence"/>
</dbReference>
<evidence type="ECO:0000313" key="11">
    <source>
        <dbReference type="EMBL" id="TFK24572.1"/>
    </source>
</evidence>
<dbReference type="InterPro" id="IPR017972">
    <property type="entry name" value="Cyt_P450_CS"/>
</dbReference>
<dbReference type="SUPFAM" id="SSF51905">
    <property type="entry name" value="FAD/NAD(P)-binding domain"/>
    <property type="match status" value="1"/>
</dbReference>
<comment type="cofactor">
    <cofactor evidence="1 9">
        <name>heme</name>
        <dbReference type="ChEBI" id="CHEBI:30413"/>
    </cofactor>
</comment>
<dbReference type="SUPFAM" id="SSF48264">
    <property type="entry name" value="Cytochrome P450"/>
    <property type="match status" value="1"/>
</dbReference>
<dbReference type="AlphaFoldDB" id="A0A5C3KVW5"/>
<evidence type="ECO:0000256" key="2">
    <source>
        <dbReference type="ARBA" id="ARBA00005179"/>
    </source>
</evidence>
<dbReference type="PRINTS" id="PR00463">
    <property type="entry name" value="EP450I"/>
</dbReference>
<dbReference type="Gene3D" id="1.10.630.10">
    <property type="entry name" value="Cytochrome P450"/>
    <property type="match status" value="1"/>
</dbReference>
<evidence type="ECO:0000256" key="10">
    <source>
        <dbReference type="SAM" id="MobiDB-lite"/>
    </source>
</evidence>
<evidence type="ECO:0000313" key="12">
    <source>
        <dbReference type="Proteomes" id="UP000307440"/>
    </source>
</evidence>
<proteinExistence type="inferred from homology"/>
<dbReference type="Pfam" id="PF04820">
    <property type="entry name" value="Trp_halogenase"/>
    <property type="match status" value="1"/>
</dbReference>
<comment type="similarity">
    <text evidence="3">Belongs to the cytochrome P450 family.</text>
</comment>
<dbReference type="CDD" id="cd11065">
    <property type="entry name" value="CYP64-like"/>
    <property type="match status" value="1"/>
</dbReference>
<evidence type="ECO:0000256" key="4">
    <source>
        <dbReference type="ARBA" id="ARBA00022617"/>
    </source>
</evidence>
<keyword evidence="12" id="KW-1185">Reference proteome</keyword>
<feature type="binding site" description="axial binding residue" evidence="9">
    <location>
        <position position="443"/>
    </location>
    <ligand>
        <name>heme</name>
        <dbReference type="ChEBI" id="CHEBI:30413"/>
    </ligand>
    <ligandPart>
        <name>Fe</name>
        <dbReference type="ChEBI" id="CHEBI:18248"/>
    </ligandPart>
</feature>
<dbReference type="InterPro" id="IPR001128">
    <property type="entry name" value="Cyt_P450"/>
</dbReference>
<dbReference type="InterPro" id="IPR036396">
    <property type="entry name" value="Cyt_P450_sf"/>
</dbReference>
<gene>
    <name evidence="11" type="ORF">FA15DRAFT_619150</name>
</gene>
<evidence type="ECO:0000256" key="8">
    <source>
        <dbReference type="ARBA" id="ARBA00023033"/>
    </source>
</evidence>
<protein>
    <submittedName>
        <fullName evidence="11">Cytochrome P450</fullName>
    </submittedName>
</protein>
<sequence>MSLPLLMDALIRYPLLPAVAASGLLWYWLNSSATKPHIRPLPGPRRLPFIGNALQMPQERPWLTFAEWAKTYGDLFQVDILGRPLVVINSATVARDLLDKRSATNSDRPHFTMAGDLIGYNTMFPIMPYGDGWRQQRRLISQDFSHISVQRYAPLQEREAGLAIRNALENPGALRSELGLHIGIIIIRITYGYYIKSKDDPFLTTPLQAMNNFSIATTPGNFLVDFIPSLRRLPSWMPGGGFHKTAQEWKEIVRKATYGPYEWAKANLETGQTLMPSLCGTTISDGFNNSKEENTLICAASSVMGGGLDTNVSSALTFFLAMTLYPDIQKTAQAEIDSVIGTDRLPCIADRASLPYIRSLMTEVLRWGPATPMGIAHASTQDDVYEGYHIPGGAILMPNVWKMLHDPDVYANPMEFVPERYGNSAAEMRKVYDLAFGFGRRVCPGINLAEGTLFSIIATALATCTIHPALDNNGKPILPDPTMYTPGTIRYHVGESMLPSLPNYLDFIGVKEEFVKHGFLVKPGASFKLVQGLRDSWTDFTALGPGYLTWNVVRSEMDDLLFRHAKKQGVHTFDETKVDSVQFEGDPKSSRPTSAQWTRKDGTSGKIDFEWLVDASGRAGLLSTKYLGNRHMRENLRNVAVWAYWKGCKRFGEGTIKANSGWFEALTDQTGWAWVIPLHDGTTSIGFVMHITNSNKKKAKLGPDGKRLSLTEHYLDQLQYVPGVRDLIGETGTRVSENALSASDFSYSADRYSGDHFRIIGDAANFIDPFFSSGVHIAMTGALSAAATICASIKGEIDEPTAQLWHDAKVGISHTRFLFVVLGAYKQMHMQEELVLADVNSRDFDGAFKMFQPVIFGLADSQKKLTDEAVQDMMDVCQRFFDPLVDEDQIKRARQVYGVEVIKMTSAPLGKQKIKELVQDDAETERVLRKFDAIKVLGEDVEATFMGKSAVLGYRANIKRGELGLVKVAPEPREPDVIVAVP</sequence>
<evidence type="ECO:0000256" key="1">
    <source>
        <dbReference type="ARBA" id="ARBA00001971"/>
    </source>
</evidence>
<dbReference type="GO" id="GO:0005506">
    <property type="term" value="F:iron ion binding"/>
    <property type="evidence" value="ECO:0007669"/>
    <property type="project" value="InterPro"/>
</dbReference>
<evidence type="ECO:0000256" key="9">
    <source>
        <dbReference type="PIRSR" id="PIRSR602401-1"/>
    </source>
</evidence>
<keyword evidence="6" id="KW-0560">Oxidoreductase</keyword>
<dbReference type="PROSITE" id="PS00086">
    <property type="entry name" value="CYTOCHROME_P450"/>
    <property type="match status" value="1"/>
</dbReference>
<comment type="pathway">
    <text evidence="2">Secondary metabolite biosynthesis.</text>
</comment>
<feature type="region of interest" description="Disordered" evidence="10">
    <location>
        <begin position="581"/>
        <end position="601"/>
    </location>
</feature>
<dbReference type="InterPro" id="IPR002401">
    <property type="entry name" value="Cyt_P450_E_grp-I"/>
</dbReference>
<reference evidence="11 12" key="1">
    <citation type="journal article" date="2019" name="Nat. Ecol. Evol.">
        <title>Megaphylogeny resolves global patterns of mushroom evolution.</title>
        <authorList>
            <person name="Varga T."/>
            <person name="Krizsan K."/>
            <person name="Foldi C."/>
            <person name="Dima B."/>
            <person name="Sanchez-Garcia M."/>
            <person name="Sanchez-Ramirez S."/>
            <person name="Szollosi G.J."/>
            <person name="Szarkandi J.G."/>
            <person name="Papp V."/>
            <person name="Albert L."/>
            <person name="Andreopoulos W."/>
            <person name="Angelini C."/>
            <person name="Antonin V."/>
            <person name="Barry K.W."/>
            <person name="Bougher N.L."/>
            <person name="Buchanan P."/>
            <person name="Buyck B."/>
            <person name="Bense V."/>
            <person name="Catcheside P."/>
            <person name="Chovatia M."/>
            <person name="Cooper J."/>
            <person name="Damon W."/>
            <person name="Desjardin D."/>
            <person name="Finy P."/>
            <person name="Geml J."/>
            <person name="Haridas S."/>
            <person name="Hughes K."/>
            <person name="Justo A."/>
            <person name="Karasinski D."/>
            <person name="Kautmanova I."/>
            <person name="Kiss B."/>
            <person name="Kocsube S."/>
            <person name="Kotiranta H."/>
            <person name="LaButti K.M."/>
            <person name="Lechner B.E."/>
            <person name="Liimatainen K."/>
            <person name="Lipzen A."/>
            <person name="Lukacs Z."/>
            <person name="Mihaltcheva S."/>
            <person name="Morgado L.N."/>
            <person name="Niskanen T."/>
            <person name="Noordeloos M.E."/>
            <person name="Ohm R.A."/>
            <person name="Ortiz-Santana B."/>
            <person name="Ovrebo C."/>
            <person name="Racz N."/>
            <person name="Riley R."/>
            <person name="Savchenko A."/>
            <person name="Shiryaev A."/>
            <person name="Soop K."/>
            <person name="Spirin V."/>
            <person name="Szebenyi C."/>
            <person name="Tomsovsky M."/>
            <person name="Tulloss R.E."/>
            <person name="Uehling J."/>
            <person name="Grigoriev I.V."/>
            <person name="Vagvolgyi C."/>
            <person name="Papp T."/>
            <person name="Martin F.M."/>
            <person name="Miettinen O."/>
            <person name="Hibbett D.S."/>
            <person name="Nagy L.G."/>
        </authorList>
    </citation>
    <scope>NUCLEOTIDE SEQUENCE [LARGE SCALE GENOMIC DNA]</scope>
    <source>
        <strain evidence="11 12">CBS 121175</strain>
    </source>
</reference>
<keyword evidence="7 9" id="KW-0408">Iron</keyword>
<name>A0A5C3KVW5_COPMA</name>
<dbReference type="GO" id="GO:0016705">
    <property type="term" value="F:oxidoreductase activity, acting on paired donors, with incorporation or reduction of molecular oxygen"/>
    <property type="evidence" value="ECO:0007669"/>
    <property type="project" value="InterPro"/>
</dbReference>
<dbReference type="PANTHER" id="PTHR46300:SF7">
    <property type="entry name" value="P450, PUTATIVE (EUROFUNG)-RELATED"/>
    <property type="match status" value="1"/>
</dbReference>
<dbReference type="InterPro" id="IPR006905">
    <property type="entry name" value="Flavin_halogenase"/>
</dbReference>